<evidence type="ECO:0000256" key="3">
    <source>
        <dbReference type="ARBA" id="ARBA00022679"/>
    </source>
</evidence>
<dbReference type="InterPro" id="IPR008949">
    <property type="entry name" value="Isoprenoid_synthase_dom_sf"/>
</dbReference>
<accession>A0A7C2ZDI1</accession>
<comment type="similarity">
    <text evidence="2 7">Belongs to the FPP/GGPP synthase family.</text>
</comment>
<dbReference type="CDD" id="cd00685">
    <property type="entry name" value="Trans_IPPS_HT"/>
    <property type="match status" value="1"/>
</dbReference>
<sequence length="272" mass="30238">MNKIELWKNLVEARLRELLKPFEPQILYEAMSYYLFQEGKRIRPLFLCAVCNALGGHMEDAITVGCAVEMVHNYSLIHDDLPALDNDSFRRGKPSCHVVFGEDMAILAGDALLTYAFEVLANEENFRSLECSQLLSLISLLAKKAGFLGMVGGQVLDIRKLSDQNEISLKKTAELFSFCFIAGGIVAKRYDLLKSLEDLGLKVGLLFQMVDDYKDKDGFYKSLGDGLWEKVEDLREECEQKAKSLGVFVEEIEILLALVVGGGGGIRTPGGL</sequence>
<name>A0A7C2ZDI1_9AQUI</name>
<dbReference type="GO" id="GO:0008299">
    <property type="term" value="P:isoprenoid biosynthetic process"/>
    <property type="evidence" value="ECO:0007669"/>
    <property type="project" value="UniProtKB-KW"/>
</dbReference>
<keyword evidence="5" id="KW-0460">Magnesium</keyword>
<dbReference type="Gene3D" id="1.10.600.10">
    <property type="entry name" value="Farnesyl Diphosphate Synthase"/>
    <property type="match status" value="1"/>
</dbReference>
<evidence type="ECO:0000313" key="8">
    <source>
        <dbReference type="EMBL" id="HEW45370.1"/>
    </source>
</evidence>
<comment type="caution">
    <text evidence="8">The sequence shown here is derived from an EMBL/GenBank/DDBJ whole genome shotgun (WGS) entry which is preliminary data.</text>
</comment>
<dbReference type="SFLD" id="SFLDG01017">
    <property type="entry name" value="Polyprenyl_Transferase_Like"/>
    <property type="match status" value="1"/>
</dbReference>
<reference evidence="8" key="1">
    <citation type="journal article" date="2020" name="mSystems">
        <title>Genome- and Community-Level Interaction Insights into Carbon Utilization and Element Cycling Functions of Hydrothermarchaeota in Hydrothermal Sediment.</title>
        <authorList>
            <person name="Zhou Z."/>
            <person name="Liu Y."/>
            <person name="Xu W."/>
            <person name="Pan J."/>
            <person name="Luo Z.H."/>
            <person name="Li M."/>
        </authorList>
    </citation>
    <scope>NUCLEOTIDE SEQUENCE [LARGE SCALE GENOMIC DNA]</scope>
    <source>
        <strain evidence="8">SpSt-132</strain>
    </source>
</reference>
<keyword evidence="6" id="KW-0414">Isoprene biosynthesis</keyword>
<evidence type="ECO:0000256" key="5">
    <source>
        <dbReference type="ARBA" id="ARBA00022842"/>
    </source>
</evidence>
<dbReference type="Pfam" id="PF00348">
    <property type="entry name" value="polyprenyl_synt"/>
    <property type="match status" value="1"/>
</dbReference>
<proteinExistence type="inferred from homology"/>
<comment type="cofactor">
    <cofactor evidence="1">
        <name>Mg(2+)</name>
        <dbReference type="ChEBI" id="CHEBI:18420"/>
    </cofactor>
</comment>
<dbReference type="PANTHER" id="PTHR43281:SF1">
    <property type="entry name" value="FARNESYL DIPHOSPHATE SYNTHASE"/>
    <property type="match status" value="1"/>
</dbReference>
<dbReference type="GO" id="GO:0004659">
    <property type="term" value="F:prenyltransferase activity"/>
    <property type="evidence" value="ECO:0007669"/>
    <property type="project" value="InterPro"/>
</dbReference>
<evidence type="ECO:0000256" key="2">
    <source>
        <dbReference type="ARBA" id="ARBA00006706"/>
    </source>
</evidence>
<evidence type="ECO:0000256" key="7">
    <source>
        <dbReference type="RuleBase" id="RU004466"/>
    </source>
</evidence>
<keyword evidence="4" id="KW-0479">Metal-binding</keyword>
<dbReference type="AlphaFoldDB" id="A0A7C2ZDI1"/>
<organism evidence="8">
    <name type="scientific">Hydrogenobacter sp</name>
    <dbReference type="NCBI Taxonomy" id="2152829"/>
    <lineage>
        <taxon>Bacteria</taxon>
        <taxon>Pseudomonadati</taxon>
        <taxon>Aquificota</taxon>
        <taxon>Aquificia</taxon>
        <taxon>Aquificales</taxon>
        <taxon>Aquificaceae</taxon>
        <taxon>Hydrogenobacter</taxon>
    </lineage>
</organism>
<dbReference type="PROSITE" id="PS00723">
    <property type="entry name" value="POLYPRENYL_SYNTHASE_1"/>
    <property type="match status" value="1"/>
</dbReference>
<evidence type="ECO:0000256" key="6">
    <source>
        <dbReference type="ARBA" id="ARBA00023229"/>
    </source>
</evidence>
<dbReference type="PROSITE" id="PS00444">
    <property type="entry name" value="POLYPRENYL_SYNTHASE_2"/>
    <property type="match status" value="1"/>
</dbReference>
<dbReference type="GO" id="GO:0046872">
    <property type="term" value="F:metal ion binding"/>
    <property type="evidence" value="ECO:0007669"/>
    <property type="project" value="UniProtKB-KW"/>
</dbReference>
<dbReference type="EMBL" id="DSFP01000022">
    <property type="protein sequence ID" value="HEW45370.1"/>
    <property type="molecule type" value="Genomic_DNA"/>
</dbReference>
<gene>
    <name evidence="8" type="ORF">ENO47_01675</name>
</gene>
<evidence type="ECO:0000256" key="1">
    <source>
        <dbReference type="ARBA" id="ARBA00001946"/>
    </source>
</evidence>
<dbReference type="SUPFAM" id="SSF48576">
    <property type="entry name" value="Terpenoid synthases"/>
    <property type="match status" value="1"/>
</dbReference>
<dbReference type="InterPro" id="IPR033749">
    <property type="entry name" value="Polyprenyl_synt_CS"/>
</dbReference>
<keyword evidence="3 7" id="KW-0808">Transferase</keyword>
<protein>
    <submittedName>
        <fullName evidence="8">Polyprenyl synthetase family protein</fullName>
    </submittedName>
</protein>
<dbReference type="SFLD" id="SFLDS00005">
    <property type="entry name" value="Isoprenoid_Synthase_Type_I"/>
    <property type="match status" value="1"/>
</dbReference>
<dbReference type="PANTHER" id="PTHR43281">
    <property type="entry name" value="FARNESYL DIPHOSPHATE SYNTHASE"/>
    <property type="match status" value="1"/>
</dbReference>
<evidence type="ECO:0000256" key="4">
    <source>
        <dbReference type="ARBA" id="ARBA00022723"/>
    </source>
</evidence>
<dbReference type="InterPro" id="IPR000092">
    <property type="entry name" value="Polyprenyl_synt"/>
</dbReference>